<evidence type="ECO:0000313" key="1">
    <source>
        <dbReference type="EMBL" id="KAL0167895.1"/>
    </source>
</evidence>
<protein>
    <submittedName>
        <fullName evidence="1">Uncharacterized protein</fullName>
    </submittedName>
</protein>
<dbReference type="AlphaFoldDB" id="A0ABD0P276"/>
<proteinExistence type="predicted"/>
<dbReference type="PANTHER" id="PTHR45816">
    <property type="entry name" value="MIR DOMAIN-CONTAINING PROTEIN"/>
    <property type="match status" value="1"/>
</dbReference>
<gene>
    <name evidence="1" type="ORF">M9458_036117</name>
</gene>
<name>A0ABD0P276_CIRMR</name>
<accession>A0ABD0P276</accession>
<feature type="non-terminal residue" evidence="1">
    <location>
        <position position="1"/>
    </location>
</feature>
<dbReference type="EMBL" id="JAMKFB020000018">
    <property type="protein sequence ID" value="KAL0167895.1"/>
    <property type="molecule type" value="Genomic_DNA"/>
</dbReference>
<keyword evidence="2" id="KW-1185">Reference proteome</keyword>
<reference evidence="1 2" key="1">
    <citation type="submission" date="2024-05" db="EMBL/GenBank/DDBJ databases">
        <title>Genome sequencing and assembly of Indian major carp, Cirrhinus mrigala (Hamilton, 1822).</title>
        <authorList>
            <person name="Mohindra V."/>
            <person name="Chowdhury L.M."/>
            <person name="Lal K."/>
            <person name="Jena J.K."/>
        </authorList>
    </citation>
    <scope>NUCLEOTIDE SEQUENCE [LARGE SCALE GENOMIC DNA]</scope>
    <source>
        <strain evidence="1">CM1030</strain>
        <tissue evidence="1">Blood</tissue>
    </source>
</reference>
<dbReference type="InterPro" id="IPR015925">
    <property type="entry name" value="Ryanodine_IP3_receptor"/>
</dbReference>
<dbReference type="PANTHER" id="PTHR45816:SF4">
    <property type="entry name" value="RYR_IP3R HOMOLOGY ASSOCIATED DOMAIN-CONTAINING PROTEIN"/>
    <property type="match status" value="1"/>
</dbReference>
<organism evidence="1 2">
    <name type="scientific">Cirrhinus mrigala</name>
    <name type="common">Mrigala</name>
    <dbReference type="NCBI Taxonomy" id="683832"/>
    <lineage>
        <taxon>Eukaryota</taxon>
        <taxon>Metazoa</taxon>
        <taxon>Chordata</taxon>
        <taxon>Craniata</taxon>
        <taxon>Vertebrata</taxon>
        <taxon>Euteleostomi</taxon>
        <taxon>Actinopterygii</taxon>
        <taxon>Neopterygii</taxon>
        <taxon>Teleostei</taxon>
        <taxon>Ostariophysi</taxon>
        <taxon>Cypriniformes</taxon>
        <taxon>Cyprinidae</taxon>
        <taxon>Labeoninae</taxon>
        <taxon>Labeonini</taxon>
        <taxon>Cirrhinus</taxon>
    </lineage>
</organism>
<evidence type="ECO:0000313" key="2">
    <source>
        <dbReference type="Proteomes" id="UP001529510"/>
    </source>
</evidence>
<comment type="caution">
    <text evidence="1">The sequence shown here is derived from an EMBL/GenBank/DDBJ whole genome shotgun (WGS) entry which is preliminary data.</text>
</comment>
<sequence>EDEDGTERVCDTLLMCIITVLNHGLRNGGGIADVLRKLSKEVNRISSTQHTQT</sequence>
<dbReference type="Proteomes" id="UP001529510">
    <property type="component" value="Unassembled WGS sequence"/>
</dbReference>